<dbReference type="eggNOG" id="ENOG502TBAW">
    <property type="taxonomic scope" value="Eukaryota"/>
</dbReference>
<proteinExistence type="inferred from homology"/>
<dbReference type="PANTHER" id="PTHR33048:SF47">
    <property type="entry name" value="INTEGRAL MEMBRANE PROTEIN-RELATED"/>
    <property type="match status" value="1"/>
</dbReference>
<evidence type="ECO:0000256" key="3">
    <source>
        <dbReference type="ARBA" id="ARBA00022989"/>
    </source>
</evidence>
<evidence type="ECO:0000256" key="1">
    <source>
        <dbReference type="ARBA" id="ARBA00004141"/>
    </source>
</evidence>
<evidence type="ECO:0000256" key="5">
    <source>
        <dbReference type="ARBA" id="ARBA00038359"/>
    </source>
</evidence>
<dbReference type="GO" id="GO:0016020">
    <property type="term" value="C:membrane"/>
    <property type="evidence" value="ECO:0007669"/>
    <property type="project" value="UniProtKB-SubCell"/>
</dbReference>
<dbReference type="KEGG" id="pfy:PFICI_03577"/>
<feature type="transmembrane region" description="Helical" evidence="6">
    <location>
        <begin position="132"/>
        <end position="154"/>
    </location>
</feature>
<keyword evidence="3 6" id="KW-1133">Transmembrane helix</keyword>
<feature type="domain" description="Rhodopsin" evidence="7">
    <location>
        <begin position="40"/>
        <end position="174"/>
    </location>
</feature>
<dbReference type="InParanoid" id="W3XJB9"/>
<evidence type="ECO:0000256" key="4">
    <source>
        <dbReference type="ARBA" id="ARBA00023136"/>
    </source>
</evidence>
<feature type="transmembrane region" description="Helical" evidence="6">
    <location>
        <begin position="56"/>
        <end position="75"/>
    </location>
</feature>
<dbReference type="PANTHER" id="PTHR33048">
    <property type="entry name" value="PTH11-LIKE INTEGRAL MEMBRANE PROTEIN (AFU_ORTHOLOGUE AFUA_5G11245)"/>
    <property type="match status" value="1"/>
</dbReference>
<dbReference type="GeneID" id="19268590"/>
<comment type="similarity">
    <text evidence="5">Belongs to the SAT4 family.</text>
</comment>
<dbReference type="OrthoDB" id="5278984at2759"/>
<accession>W3XJB9</accession>
<dbReference type="AlphaFoldDB" id="W3XJB9"/>
<evidence type="ECO:0000313" key="9">
    <source>
        <dbReference type="Proteomes" id="UP000030651"/>
    </source>
</evidence>
<keyword evidence="2 6" id="KW-0812">Transmembrane</keyword>
<dbReference type="InterPro" id="IPR049326">
    <property type="entry name" value="Rhodopsin_dom_fungi"/>
</dbReference>
<dbReference type="Pfam" id="PF20684">
    <property type="entry name" value="Fung_rhodopsin"/>
    <property type="match status" value="1"/>
</dbReference>
<feature type="transmembrane region" description="Helical" evidence="6">
    <location>
        <begin position="24"/>
        <end position="44"/>
    </location>
</feature>
<protein>
    <recommendedName>
        <fullName evidence="7">Rhodopsin domain-containing protein</fullName>
    </recommendedName>
</protein>
<feature type="transmembrane region" description="Helical" evidence="6">
    <location>
        <begin position="95"/>
        <end position="120"/>
    </location>
</feature>
<evidence type="ECO:0000313" key="8">
    <source>
        <dbReference type="EMBL" id="ETS85552.1"/>
    </source>
</evidence>
<evidence type="ECO:0000259" key="7">
    <source>
        <dbReference type="Pfam" id="PF20684"/>
    </source>
</evidence>
<organism evidence="8 9">
    <name type="scientific">Pestalotiopsis fici (strain W106-1 / CGMCC3.15140)</name>
    <dbReference type="NCBI Taxonomy" id="1229662"/>
    <lineage>
        <taxon>Eukaryota</taxon>
        <taxon>Fungi</taxon>
        <taxon>Dikarya</taxon>
        <taxon>Ascomycota</taxon>
        <taxon>Pezizomycotina</taxon>
        <taxon>Sordariomycetes</taxon>
        <taxon>Xylariomycetidae</taxon>
        <taxon>Amphisphaeriales</taxon>
        <taxon>Sporocadaceae</taxon>
        <taxon>Pestalotiopsis</taxon>
    </lineage>
</organism>
<dbReference type="EMBL" id="KI912110">
    <property type="protein sequence ID" value="ETS85552.1"/>
    <property type="molecule type" value="Genomic_DNA"/>
</dbReference>
<keyword evidence="4 6" id="KW-0472">Membrane</keyword>
<dbReference type="HOGENOM" id="CLU_028200_25_1_1"/>
<evidence type="ECO:0000256" key="2">
    <source>
        <dbReference type="ARBA" id="ARBA00022692"/>
    </source>
</evidence>
<comment type="subcellular location">
    <subcellularLocation>
        <location evidence="1">Membrane</location>
        <topology evidence="1">Multi-pass membrane protein</topology>
    </subcellularLocation>
</comment>
<dbReference type="Proteomes" id="UP000030651">
    <property type="component" value="Unassembled WGS sequence"/>
</dbReference>
<gene>
    <name evidence="8" type="ORF">PFICI_03577</name>
</gene>
<keyword evidence="9" id="KW-1185">Reference proteome</keyword>
<dbReference type="RefSeq" id="XP_007830349.1">
    <property type="nucleotide sequence ID" value="XM_007832158.1"/>
</dbReference>
<evidence type="ECO:0000256" key="6">
    <source>
        <dbReference type="SAM" id="Phobius"/>
    </source>
</evidence>
<name>W3XJB9_PESFW</name>
<dbReference type="OMA" id="AYAICVV"/>
<reference evidence="9" key="1">
    <citation type="journal article" date="2015" name="BMC Genomics">
        <title>Genomic and transcriptomic analysis of the endophytic fungus Pestalotiopsis fici reveals its lifestyle and high potential for synthesis of natural products.</title>
        <authorList>
            <person name="Wang X."/>
            <person name="Zhang X."/>
            <person name="Liu L."/>
            <person name="Xiang M."/>
            <person name="Wang W."/>
            <person name="Sun X."/>
            <person name="Che Y."/>
            <person name="Guo L."/>
            <person name="Liu G."/>
            <person name="Guo L."/>
            <person name="Wang C."/>
            <person name="Yin W.B."/>
            <person name="Stadler M."/>
            <person name="Zhang X."/>
            <person name="Liu X."/>
        </authorList>
    </citation>
    <scope>NUCLEOTIDE SEQUENCE [LARGE SCALE GENOMIC DNA]</scope>
    <source>
        <strain evidence="9">W106-1 / CGMCC3.15140</strain>
    </source>
</reference>
<dbReference type="InterPro" id="IPR052337">
    <property type="entry name" value="SAT4-like"/>
</dbReference>
<sequence length="181" mass="19759">MSLTPEQIEYYKEHAADDLRPSLIAAYAAGLTLAYIFVGLRIWARKAGKPSFGLDDGMILAALVPLTVFAIVGWISTTFGEGRHIIFVTNAAGVVQVYVVAIVAYAICVVLTKVSILCFYCRIFFPIRHLPLVSWIFGIFIAAYNLALIFVTVFQCVPLSSMWAGAPGKCFDTLPPFTALG</sequence>